<reference evidence="2 3" key="1">
    <citation type="submission" date="2020-10" db="EMBL/GenBank/DDBJ databases">
        <title>Sequencing the genomes of 1000 actinobacteria strains.</title>
        <authorList>
            <person name="Klenk H.-P."/>
        </authorList>
    </citation>
    <scope>NUCLEOTIDE SEQUENCE [LARGE SCALE GENOMIC DNA]</scope>
    <source>
        <strain evidence="2 3">DSM 43748</strain>
    </source>
</reference>
<gene>
    <name evidence="2" type="ORF">H4W81_008290</name>
</gene>
<comment type="caution">
    <text evidence="2">The sequence shown here is derived from an EMBL/GenBank/DDBJ whole genome shotgun (WGS) entry which is preliminary data.</text>
</comment>
<dbReference type="Proteomes" id="UP000661607">
    <property type="component" value="Unassembled WGS sequence"/>
</dbReference>
<name>A0ABR9KUU4_9ACTN</name>
<dbReference type="InterPro" id="IPR011576">
    <property type="entry name" value="Pyridox_Oxase_N"/>
</dbReference>
<sequence length="171" mass="19367">MAAHRVAAFSAIRQDFEDIVGDVVYATMTTVDAKGRPRSRVLLPIWEMTGDSPVGWLATFDTPVKRAHLAGNPHATFSYWSPAQNTVAVDTVARWETDEAVKKAVWELYRQGSPPGVGYDPQSYWRRGPEDPGYHLLRMDPWRIQVLRGRDLATGRPSRIWVAPPQEDRRP</sequence>
<protein>
    <submittedName>
        <fullName evidence="2">General stress protein 26</fullName>
    </submittedName>
</protein>
<evidence type="ECO:0000313" key="2">
    <source>
        <dbReference type="EMBL" id="MBE1565511.1"/>
    </source>
</evidence>
<dbReference type="EMBL" id="JADBEF010000001">
    <property type="protein sequence ID" value="MBE1565511.1"/>
    <property type="molecule type" value="Genomic_DNA"/>
</dbReference>
<organism evidence="2 3">
    <name type="scientific">Nonomuraea africana</name>
    <dbReference type="NCBI Taxonomy" id="46171"/>
    <lineage>
        <taxon>Bacteria</taxon>
        <taxon>Bacillati</taxon>
        <taxon>Actinomycetota</taxon>
        <taxon>Actinomycetes</taxon>
        <taxon>Streptosporangiales</taxon>
        <taxon>Streptosporangiaceae</taxon>
        <taxon>Nonomuraea</taxon>
    </lineage>
</organism>
<dbReference type="Gene3D" id="2.30.110.10">
    <property type="entry name" value="Electron Transport, Fmn-binding Protein, Chain A"/>
    <property type="match status" value="1"/>
</dbReference>
<dbReference type="InterPro" id="IPR012349">
    <property type="entry name" value="Split_barrel_FMN-bd"/>
</dbReference>
<feature type="domain" description="Pyridoxamine 5'-phosphate oxidase N-terminal" evidence="1">
    <location>
        <begin position="17"/>
        <end position="145"/>
    </location>
</feature>
<proteinExistence type="predicted"/>
<accession>A0ABR9KUU4</accession>
<dbReference type="SUPFAM" id="SSF50475">
    <property type="entry name" value="FMN-binding split barrel"/>
    <property type="match status" value="1"/>
</dbReference>
<evidence type="ECO:0000259" key="1">
    <source>
        <dbReference type="Pfam" id="PF01243"/>
    </source>
</evidence>
<evidence type="ECO:0000313" key="3">
    <source>
        <dbReference type="Proteomes" id="UP000661607"/>
    </source>
</evidence>
<keyword evidence="3" id="KW-1185">Reference proteome</keyword>
<dbReference type="RefSeq" id="WP_192779704.1">
    <property type="nucleotide sequence ID" value="NZ_BAAASY010000016.1"/>
</dbReference>
<dbReference type="Pfam" id="PF01243">
    <property type="entry name" value="PNPOx_N"/>
    <property type="match status" value="1"/>
</dbReference>